<feature type="domain" description="PKD/Chitinase" evidence="10">
    <location>
        <begin position="1915"/>
        <end position="1981"/>
    </location>
</feature>
<comment type="caution">
    <text evidence="12">The sequence shown here is derived from an EMBL/GenBank/DDBJ whole genome shotgun (WGS) entry which is preliminary data.</text>
</comment>
<evidence type="ECO:0000256" key="7">
    <source>
        <dbReference type="ARBA" id="ARBA00023157"/>
    </source>
</evidence>
<keyword evidence="5" id="KW-0378">Hydrolase</keyword>
<organism evidence="12 13">
    <name type="scientific">Flaviramulus aquimarinus</name>
    <dbReference type="NCBI Taxonomy" id="1170456"/>
    <lineage>
        <taxon>Bacteria</taxon>
        <taxon>Pseudomonadati</taxon>
        <taxon>Bacteroidota</taxon>
        <taxon>Flavobacteriia</taxon>
        <taxon>Flavobacteriales</taxon>
        <taxon>Flavobacteriaceae</taxon>
        <taxon>Flaviramulus</taxon>
    </lineage>
</organism>
<evidence type="ECO:0000256" key="8">
    <source>
        <dbReference type="SAM" id="MobiDB-lite"/>
    </source>
</evidence>
<feature type="domain" description="PKD/Chitinase" evidence="10">
    <location>
        <begin position="2265"/>
        <end position="2333"/>
    </location>
</feature>
<evidence type="ECO:0000256" key="4">
    <source>
        <dbReference type="ARBA" id="ARBA00022729"/>
    </source>
</evidence>
<dbReference type="RefSeq" id="WP_345274873.1">
    <property type="nucleotide sequence ID" value="NZ_BAABJH010000007.1"/>
</dbReference>
<feature type="domain" description="PKD/Chitinase" evidence="10">
    <location>
        <begin position="1561"/>
        <end position="1629"/>
    </location>
</feature>
<dbReference type="EMBL" id="BAABJH010000007">
    <property type="protein sequence ID" value="GAA4901410.1"/>
    <property type="molecule type" value="Genomic_DNA"/>
</dbReference>
<sequence>MKSTKYSCLLLFTLFFNPLFSQTDPNIILIIADDMGWSQVSTGLTNLNNPSDFYETPTIETLASEGIAFPYGYVNGANCAPTRAALLSGQYAARPTNNVFNVYDLNRGNTSSNSTLIGPDMGLASNNNIDEIPSSAITIAETMKTAGYVTAHWGKYHVGENEASNTSNNAPTDQGFDYNYGGGTAGAPGSYFASSNSPYTFSSSIGPELDTYAAPYTLAESIALSVNGDNALEGTPKHVTDAMADAAIDFMETEKNNAFFMHFSNYAIHGPFNQANARPDLYAKYDVKTPSQIGHDSKGQAAIAEGMDQTIGRLIDYLKTTEDPRNPGSMLSENTLVYFISDNGGAISSDDAGPLRGMKGEYYEGGIRSVTFAWSEASWLANKGTVNTTPIQAFDLYPTFVEAAGGTLPSNYDIDGASQWQMLTNGTSMSREAIYWHFPGYLIDSKRDSRPVSVVRKGDYKLRYNYETLSYELFNLINDISEGANLLAGSPDQATLIIGNDMSTLLRNHLIDTSAPLPTYRSDGTTVPLPYIIDVNGGVPNSSDGCQAVNGYQAYWDFDIAEGADDASANSNNPNPINGTLSYDTVDFKEGDQSVVFNGSVDINYSSVTFMSPALTSRSVTAWIKPTSLTGIQEIFDEGGSDKGIAMRLNGSNIESIVRSTVSIADSLSAAFPNDGDWHHVALVYDGTNTTHKLFVDGVEVAASASAPVSLDSHNETGGGIGGVIGSWDSFVNAADSYFIGKMDAYAVYDSVLSDTDVATSACVSTGGNPTAGCQATTGFDAYLDFDSVSNANDASGNNHDPVSVTGSMSYDNIDFQEGDQSAIFNGATKVQYNDGTFLNEAKTNRTVSVWLKPDALNGGIQNIYDEGSNWKGITLRLNDNKIQARANQNTGLISAFVEADFDATMDGEWHHVVLVFEGGVRLTLYVDGVEEATDITDIPTSKDIAGNAGGIGGVFGTDTFDSNSNSNHHYYNGKMDAFAIYDYALTLTDIEANACLNNVVADAGPDVTICDGDSIILTASGGTSYLWSTGATTASITVSPSATTTYTVTAFDGGNSDDDDVIVTVNPLPTADAGVDITICDGDSTTLTASGGDTYLWSTGATTAIINVSPTSTTTYTVTVTSNGCSADDDVIVTVNPSPLANAGADITICEGDTTILTATGGDTYLWSTGATTASINVSPSSTTIYTVTATSNVCSSNDDVQVTVNPLPIANAGSDVSICEGSTTTLTASGGDTYLWSTGATTASINVSPSSTTTYSVTVTTNGCSTNDDVEVVVNPLPIANAGSDVTICEGDTTTLTASGGDTYLWITGATTASINVSPSSTTTYSVTVTTNGCSSNDDIEVTVNAAPIANAGLDVTICEGDSTTLTATGGGTYLWSTGATTASISVSPSSTTIYTVTATSNGCSANDDVEVTVNSIPIANAGSDVAICEGDTTTLTASGGDTYLWSTGATTASINVSPSSTTTYSVTATTNGCSSNDDVEVTVNAAPIANAGSDVSICEGDSTILTATGGGTYLWSTGATTASISVSPTTTTIYTVTATLNGCSSNDDITVTVNPLPIANAGSDVSICEGSTTTLTASGGDTYLWSTGATTASINVSPSSTTTYSVTVTTNGCSANDDVEVTVNSIPTANAGSDVAICEGDTTTLTATGGDTYLWSTGATMASINVSPSSTTTYSVTVTTNGCSANDDVEVTVNPLPIANAGSDVTICEGDSTILTATGGGTYLWSTGATTASISVSPSSTTIYTVTATSNGCSSNDDVTVTVNSAPTANAGSDISICEGDTTTLTASGGDTYLWSTGATTASINVSPTTTTVYTVTVSYNGCGISANDDVTVTVNTIPTADAGSDVTICQGDTTTLIASGGGTYLWSTGATTASINVSPSSTTIYTVTVTSNGCSSNDDIIVTVNPLPIANAGLDVSICEGSTTTLTATGGDTYLWSTGATTASINVSPSSTTTYSVTVTTNGCSANDDIEVTVNSIPTANAGSDVAICEGDTTTLTATGGDTYLWSTGATTASINVSPSSTTTYSVTVTTNGCSANDNVEVTVNPLPIANAGSDVTICEGDSTILTATGGGTYLWSTGATTASISVSPSSTSIYTVTATSNGCSSNDDVTVTVNSAPTASAGSDVSICEGDTTTLTASGGDTYLWSTGATTASINVSPSSTSTYTVTVSNNGCGVSDNDAVTITVNALPTANAGSDVSICEGDTITLTASGGNFYLWSTGATTASINVSPSSTTIYTVTVTSNGCSTNDDVQVTVNPLPVANAGPDVTITEGDSTTLTATGGGAYLWNTGATTASISVSPTSTTTYSVTVTSNGCNDVDDVIVTVNDPAPTVCEAPIGYEAYWTFDVNNGPNDSSGNSHNPTSINGTLSYDTSDYKQGDRSVVFNGTVDVQYSTSTFLTPALTVRSLAVWIKPITLNGLQSIMDEGGGSKGVALRLNGSNLEAVVRSSASSFTQLSTPYPNDADWHHIALVYNGANTSFKLYLDGVEVAASNSAASSVGVHNGTGGIGGVIGGRDSFREASDCHFTGKMDGYALYNGVLTLTQIQEAACLGLAREQRKLSITDNNPRINSSKLYPNPFTNQMNITIDGVYEKVDITVLNVLGQSLYFKSFNNQDHIEISTGNFQNGQYLIRMDIDGKVSYKRAIKE</sequence>
<comment type="cofactor">
    <cofactor evidence="1">
        <name>Ca(2+)</name>
        <dbReference type="ChEBI" id="CHEBI:29108"/>
    </cofactor>
</comment>
<protein>
    <submittedName>
        <fullName evidence="12">Uncharacterized protein</fullName>
    </submittedName>
</protein>
<dbReference type="CDD" id="cd16144">
    <property type="entry name" value="ARS_like"/>
    <property type="match status" value="1"/>
</dbReference>
<proteinExistence type="inferred from homology"/>
<evidence type="ECO:0000259" key="10">
    <source>
        <dbReference type="SMART" id="SM00089"/>
    </source>
</evidence>
<reference evidence="13" key="1">
    <citation type="journal article" date="2019" name="Int. J. Syst. Evol. Microbiol.">
        <title>The Global Catalogue of Microorganisms (GCM) 10K type strain sequencing project: providing services to taxonomists for standard genome sequencing and annotation.</title>
        <authorList>
            <consortium name="The Broad Institute Genomics Platform"/>
            <consortium name="The Broad Institute Genome Sequencing Center for Infectious Disease"/>
            <person name="Wu L."/>
            <person name="Ma J."/>
        </authorList>
    </citation>
    <scope>NUCLEOTIDE SEQUENCE [LARGE SCALE GENOMIC DNA]</scope>
    <source>
        <strain evidence="13">JCM 18274</strain>
    </source>
</reference>
<keyword evidence="7" id="KW-1015">Disulfide bond</keyword>
<feature type="domain" description="PKD/Chitinase" evidence="10">
    <location>
        <begin position="1001"/>
        <end position="1069"/>
    </location>
</feature>
<feature type="domain" description="PKD/Chitinase" evidence="10">
    <location>
        <begin position="2195"/>
        <end position="2263"/>
    </location>
</feature>
<evidence type="ECO:0000313" key="12">
    <source>
        <dbReference type="EMBL" id="GAA4901410.1"/>
    </source>
</evidence>
<feature type="domain" description="LamG-like jellyroll fold" evidence="11">
    <location>
        <begin position="847"/>
        <end position="989"/>
    </location>
</feature>
<comment type="similarity">
    <text evidence="2">Belongs to the sulfatase family.</text>
</comment>
<gene>
    <name evidence="12" type="ORF">GCM10023311_28890</name>
</gene>
<dbReference type="InterPro" id="IPR000917">
    <property type="entry name" value="Sulfatase_N"/>
</dbReference>
<feature type="signal peptide" evidence="9">
    <location>
        <begin position="1"/>
        <end position="21"/>
    </location>
</feature>
<dbReference type="Gene3D" id="3.40.720.10">
    <property type="entry name" value="Alkaline Phosphatase, subunit A"/>
    <property type="match status" value="1"/>
</dbReference>
<dbReference type="SUPFAM" id="SSF49899">
    <property type="entry name" value="Concanavalin A-like lectins/glucanases"/>
    <property type="match status" value="3"/>
</dbReference>
<evidence type="ECO:0000256" key="5">
    <source>
        <dbReference type="ARBA" id="ARBA00022801"/>
    </source>
</evidence>
<dbReference type="PANTHER" id="PTHR42693:SF42">
    <property type="entry name" value="ARYLSULFATASE G"/>
    <property type="match status" value="1"/>
</dbReference>
<keyword evidence="3" id="KW-0479">Metal-binding</keyword>
<feature type="chain" id="PRO_5047479612" evidence="9">
    <location>
        <begin position="22"/>
        <end position="2651"/>
    </location>
</feature>
<dbReference type="Gene3D" id="2.60.120.200">
    <property type="match status" value="3"/>
</dbReference>
<dbReference type="SMART" id="SM00089">
    <property type="entry name" value="PKD"/>
    <property type="match status" value="10"/>
</dbReference>
<name>A0ABP9FIW4_9FLAO</name>
<evidence type="ECO:0000313" key="13">
    <source>
        <dbReference type="Proteomes" id="UP001500433"/>
    </source>
</evidence>
<evidence type="ECO:0000256" key="2">
    <source>
        <dbReference type="ARBA" id="ARBA00008779"/>
    </source>
</evidence>
<keyword evidence="4 9" id="KW-0732">Signal</keyword>
<feature type="domain" description="LamG-like jellyroll fold" evidence="11">
    <location>
        <begin position="616"/>
        <end position="756"/>
    </location>
</feature>
<feature type="domain" description="PKD/Chitinase" evidence="10">
    <location>
        <begin position="1843"/>
        <end position="1911"/>
    </location>
</feature>
<feature type="domain" description="PKD/Chitinase" evidence="10">
    <location>
        <begin position="1281"/>
        <end position="1349"/>
    </location>
</feature>
<accession>A0ABP9FIW4</accession>
<feature type="domain" description="PKD/Chitinase" evidence="10">
    <location>
        <begin position="1631"/>
        <end position="1699"/>
    </location>
</feature>
<feature type="domain" description="LamG-like jellyroll fold" evidence="11">
    <location>
        <begin position="2411"/>
        <end position="2547"/>
    </location>
</feature>
<evidence type="ECO:0000256" key="6">
    <source>
        <dbReference type="ARBA" id="ARBA00022837"/>
    </source>
</evidence>
<feature type="domain" description="PKD/Chitinase" evidence="10">
    <location>
        <begin position="1211"/>
        <end position="1279"/>
    </location>
</feature>
<dbReference type="InterPro" id="IPR022409">
    <property type="entry name" value="PKD/Chitinase_dom"/>
</dbReference>
<dbReference type="InterPro" id="IPR026444">
    <property type="entry name" value="Secre_tail"/>
</dbReference>
<dbReference type="InterPro" id="IPR006558">
    <property type="entry name" value="LamG-like"/>
</dbReference>
<dbReference type="NCBIfam" id="TIGR04183">
    <property type="entry name" value="Por_Secre_tail"/>
    <property type="match status" value="1"/>
</dbReference>
<dbReference type="Proteomes" id="UP001500433">
    <property type="component" value="Unassembled WGS sequence"/>
</dbReference>
<dbReference type="SUPFAM" id="SSF53649">
    <property type="entry name" value="Alkaline phosphatase-like"/>
    <property type="match status" value="1"/>
</dbReference>
<evidence type="ECO:0000256" key="3">
    <source>
        <dbReference type="ARBA" id="ARBA00022723"/>
    </source>
</evidence>
<evidence type="ECO:0000259" key="11">
    <source>
        <dbReference type="SMART" id="SM00560"/>
    </source>
</evidence>
<dbReference type="InterPro" id="IPR013320">
    <property type="entry name" value="ConA-like_dom_sf"/>
</dbReference>
<dbReference type="Pfam" id="PF18962">
    <property type="entry name" value="Por_Secre_tail"/>
    <property type="match status" value="1"/>
</dbReference>
<keyword evidence="6" id="KW-0106">Calcium</keyword>
<dbReference type="InterPro" id="IPR050738">
    <property type="entry name" value="Sulfatase"/>
</dbReference>
<evidence type="ECO:0000256" key="1">
    <source>
        <dbReference type="ARBA" id="ARBA00001913"/>
    </source>
</evidence>
<dbReference type="InterPro" id="IPR017850">
    <property type="entry name" value="Alkaline_phosphatase_core_sf"/>
</dbReference>
<dbReference type="Gene3D" id="2.60.40.3080">
    <property type="match status" value="1"/>
</dbReference>
<dbReference type="Pfam" id="PF00884">
    <property type="entry name" value="Sulfatase"/>
    <property type="match status" value="1"/>
</dbReference>
<evidence type="ECO:0000256" key="9">
    <source>
        <dbReference type="SAM" id="SignalP"/>
    </source>
</evidence>
<feature type="region of interest" description="Disordered" evidence="8">
    <location>
        <begin position="2357"/>
        <end position="2376"/>
    </location>
</feature>
<dbReference type="PANTHER" id="PTHR42693">
    <property type="entry name" value="ARYLSULFATASE FAMILY MEMBER"/>
    <property type="match status" value="1"/>
</dbReference>
<dbReference type="SMART" id="SM00560">
    <property type="entry name" value="LamGL"/>
    <property type="match status" value="3"/>
</dbReference>
<keyword evidence="13" id="KW-1185">Reference proteome</keyword>
<dbReference type="Pfam" id="PF13385">
    <property type="entry name" value="Laminin_G_3"/>
    <property type="match status" value="3"/>
</dbReference>
<feature type="domain" description="PKD/Chitinase" evidence="10">
    <location>
        <begin position="1071"/>
        <end position="1139"/>
    </location>
</feature>